<name>A0A090EQI7_MESPL</name>
<proteinExistence type="predicted"/>
<dbReference type="EMBL" id="CCNE01000034">
    <property type="protein sequence ID" value="CDX60640.1"/>
    <property type="molecule type" value="Genomic_DNA"/>
</dbReference>
<dbReference type="STRING" id="69974.MPLDJ20_150528"/>
<reference evidence="4" key="2">
    <citation type="submission" date="2014-08" db="EMBL/GenBank/DDBJ databases">
        <authorList>
            <person name="Moulin L."/>
        </authorList>
    </citation>
    <scope>NUCLEOTIDE SEQUENCE [LARGE SCALE GENOMIC DNA]</scope>
</reference>
<evidence type="ECO:0000313" key="5">
    <source>
        <dbReference type="Proteomes" id="UP000046122"/>
    </source>
</evidence>
<dbReference type="AntiFam" id="ANF00230">
    <property type="entry name" value="Shadow ORF (opposite rpoZ)"/>
</dbReference>
<evidence type="ECO:0000313" key="3">
    <source>
        <dbReference type="EMBL" id="CDX60640.1"/>
    </source>
</evidence>
<sequence length="124" mass="13406">MLLQRVDQVFLEVVGRERLVGDLAQRDDRVLVIVARDGDLRALADLAGAMAGEQHEFKTVIDLVDAIFNGYAGHGLPLSCDGFDGKLARSITRARPKHKLYGAGADFRGPLPGSSSERAMMALT</sequence>
<dbReference type="AlphaFoldDB" id="A0A090EQI7"/>
<dbReference type="Proteomes" id="UP000046122">
    <property type="component" value="Unassembled WGS sequence"/>
</dbReference>
<keyword evidence="4" id="KW-1185">Reference proteome</keyword>
<evidence type="ECO:0000313" key="6">
    <source>
        <dbReference type="Proteomes" id="UP000046373"/>
    </source>
</evidence>
<dbReference type="Proteomes" id="UP000045285">
    <property type="component" value="Unassembled WGS sequence"/>
</dbReference>
<dbReference type="Proteomes" id="UP000046373">
    <property type="component" value="Unassembled WGS sequence"/>
</dbReference>
<evidence type="ECO:0000313" key="2">
    <source>
        <dbReference type="EMBL" id="CDX33393.1"/>
    </source>
</evidence>
<reference evidence="5 6" key="1">
    <citation type="submission" date="2014-08" db="EMBL/GenBank/DDBJ databases">
        <authorList>
            <person name="Moulin Lionel"/>
        </authorList>
    </citation>
    <scope>NUCLEOTIDE SEQUENCE [LARGE SCALE GENOMIC DNA]</scope>
</reference>
<protein>
    <submittedName>
        <fullName evidence="2">Uncharacterized protein</fullName>
    </submittedName>
</protein>
<accession>A0A090EQI7</accession>
<evidence type="ECO:0000313" key="4">
    <source>
        <dbReference type="Proteomes" id="UP000045285"/>
    </source>
</evidence>
<organism evidence="2 6">
    <name type="scientific">Mesorhizobium plurifarium</name>
    <dbReference type="NCBI Taxonomy" id="69974"/>
    <lineage>
        <taxon>Bacteria</taxon>
        <taxon>Pseudomonadati</taxon>
        <taxon>Pseudomonadota</taxon>
        <taxon>Alphaproteobacteria</taxon>
        <taxon>Hyphomicrobiales</taxon>
        <taxon>Phyllobacteriaceae</taxon>
        <taxon>Mesorhizobium</taxon>
    </lineage>
</organism>
<dbReference type="EMBL" id="CCMZ01000022">
    <property type="protein sequence ID" value="CDX19030.1"/>
    <property type="molecule type" value="Genomic_DNA"/>
</dbReference>
<dbReference type="EMBL" id="CCNB01000007">
    <property type="protein sequence ID" value="CDX33393.1"/>
    <property type="molecule type" value="Genomic_DNA"/>
</dbReference>
<gene>
    <name evidence="1" type="ORF">MPL3356_290095</name>
    <name evidence="3" type="ORF">MPL3365_40080</name>
    <name evidence="2" type="ORF">MPLDJ20_150528</name>
</gene>
<evidence type="ECO:0000313" key="1">
    <source>
        <dbReference type="EMBL" id="CDX19030.1"/>
    </source>
</evidence>